<protein>
    <submittedName>
        <fullName evidence="1">Uncharacterized protein</fullName>
    </submittedName>
</protein>
<dbReference type="AlphaFoldDB" id="A0A6C0KHM6"/>
<sequence>MKKKSPRQKCQEMVSAKIAINMREYKAGRYKSPAQAKAVAYAQVAQKSPMCKRILSRSRKTKSPKNKK</sequence>
<accession>A0A6C0KHM6</accession>
<evidence type="ECO:0000313" key="1">
    <source>
        <dbReference type="EMBL" id="QHU15784.1"/>
    </source>
</evidence>
<organism evidence="1">
    <name type="scientific">viral metagenome</name>
    <dbReference type="NCBI Taxonomy" id="1070528"/>
    <lineage>
        <taxon>unclassified sequences</taxon>
        <taxon>metagenomes</taxon>
        <taxon>organismal metagenomes</taxon>
    </lineage>
</organism>
<reference evidence="1" key="1">
    <citation type="journal article" date="2020" name="Nature">
        <title>Giant virus diversity and host interactions through global metagenomics.</title>
        <authorList>
            <person name="Schulz F."/>
            <person name="Roux S."/>
            <person name="Paez-Espino D."/>
            <person name="Jungbluth S."/>
            <person name="Walsh D.A."/>
            <person name="Denef V.J."/>
            <person name="McMahon K.D."/>
            <person name="Konstantinidis K.T."/>
            <person name="Eloe-Fadrosh E.A."/>
            <person name="Kyrpides N.C."/>
            <person name="Woyke T."/>
        </authorList>
    </citation>
    <scope>NUCLEOTIDE SEQUENCE</scope>
    <source>
        <strain evidence="1">GVMAG-S-3300010158-109</strain>
    </source>
</reference>
<proteinExistence type="predicted"/>
<dbReference type="EMBL" id="MN740868">
    <property type="protein sequence ID" value="QHU15784.1"/>
    <property type="molecule type" value="Genomic_DNA"/>
</dbReference>
<name>A0A6C0KHM6_9ZZZZ</name>